<dbReference type="CDD" id="cd06967">
    <property type="entry name" value="NR_DBD_TR2_like"/>
    <property type="match status" value="1"/>
</dbReference>
<keyword evidence="7 11" id="KW-0238">DNA-binding</keyword>
<dbReference type="InterPro" id="IPR048246">
    <property type="entry name" value="NR2C1/2-like_LBD"/>
</dbReference>
<keyword evidence="4 11" id="KW-0863">Zinc-finger</keyword>
<dbReference type="EMBL" id="JAAGNN010000015">
    <property type="protein sequence ID" value="KAF4079559.1"/>
    <property type="molecule type" value="Genomic_DNA"/>
</dbReference>
<evidence type="ECO:0000256" key="8">
    <source>
        <dbReference type="ARBA" id="ARBA00023163"/>
    </source>
</evidence>
<gene>
    <name evidence="15" type="ORF">AMELA_G00179530</name>
</gene>
<dbReference type="Proteomes" id="UP000593565">
    <property type="component" value="Unassembled WGS sequence"/>
</dbReference>
<evidence type="ECO:0000256" key="12">
    <source>
        <dbReference type="SAM" id="MobiDB-lite"/>
    </source>
</evidence>
<dbReference type="InterPro" id="IPR035500">
    <property type="entry name" value="NHR-like_dom_sf"/>
</dbReference>
<evidence type="ECO:0000256" key="9">
    <source>
        <dbReference type="ARBA" id="ARBA00023170"/>
    </source>
</evidence>
<dbReference type="Pfam" id="PF00105">
    <property type="entry name" value="zf-C4"/>
    <property type="match status" value="1"/>
</dbReference>
<dbReference type="CDD" id="cd06952">
    <property type="entry name" value="NR_LBD_TR2_like"/>
    <property type="match status" value="1"/>
</dbReference>
<dbReference type="InterPro" id="IPR048245">
    <property type="entry name" value="NR2C1/2-like_DBD"/>
</dbReference>
<feature type="region of interest" description="Disordered" evidence="12">
    <location>
        <begin position="285"/>
        <end position="316"/>
    </location>
</feature>
<keyword evidence="5 11" id="KW-0862">Zinc</keyword>
<dbReference type="OrthoDB" id="10024684at2759"/>
<sequence length="598" mass="66183">MAGESPRIQLVSAEGGLQIVTDQQLGQKLQIVTAYDQAGSGKQQFILANVDYPNQDKLLLKHESSPGKVILTSADGSAVNQLLFTSPDLAGQQIQFVTEGTDQSSVKPVVEYCVVCGDKASGRHYGAVSCEGCKGFFKRSIRKNLVYTCRGSGECVINKHHRNRCQYCRLQRCMALGMKQDSVQCERKPVEVTREKPANCAPSIEKIYIRKNLCSPLAALPTFVNEKETARSTNVLNSNMLLNIQQSLSKLDNTILIPSSPDLNDESQGDLSTLANVVTSLAHMSKSREATDHSADHSGLESMSTEGGSVTDVQPDEQNSSEITQAFDSLAKVLHPDDGNSYTVEGSVSEEQSATMLELEGPLLSDMHVPFKLMMPLPVPEFLNLNYICESASRLLFLSMHWARSIPAFQALGPENGITLIKACWNELFALGLAQCAQVMNVEMILSAIVSHLQSNLEEEKLSAERVKQVMEHIWRMQEFCNSMNRVSPDAYEYAYLKATVLFSPDYAGMDSTLQIERFQEKAYMELQDYVSRVYPEDTYRLSKLLLRLPALRLMSAAVTEELFFAGLIGNVQIDSIIPYILKMDSTDYNSQSAGTAE</sequence>
<dbReference type="FunFam" id="1.10.565.10:FF:000012">
    <property type="entry name" value="Nuclear receptor subfamily 2 group C member 1"/>
    <property type="match status" value="1"/>
</dbReference>
<evidence type="ECO:0000259" key="13">
    <source>
        <dbReference type="PROSITE" id="PS51030"/>
    </source>
</evidence>
<evidence type="ECO:0000256" key="10">
    <source>
        <dbReference type="ARBA" id="ARBA00023242"/>
    </source>
</evidence>
<evidence type="ECO:0000256" key="11">
    <source>
        <dbReference type="RuleBase" id="RU004334"/>
    </source>
</evidence>
<dbReference type="SMART" id="SM00399">
    <property type="entry name" value="ZnF_C4"/>
    <property type="match status" value="1"/>
</dbReference>
<dbReference type="InterPro" id="IPR001628">
    <property type="entry name" value="Znf_hrmn_rcpt"/>
</dbReference>
<organism evidence="15 16">
    <name type="scientific">Ameiurus melas</name>
    <name type="common">Black bullhead</name>
    <name type="synonym">Silurus melas</name>
    <dbReference type="NCBI Taxonomy" id="219545"/>
    <lineage>
        <taxon>Eukaryota</taxon>
        <taxon>Metazoa</taxon>
        <taxon>Chordata</taxon>
        <taxon>Craniata</taxon>
        <taxon>Vertebrata</taxon>
        <taxon>Euteleostomi</taxon>
        <taxon>Actinopterygii</taxon>
        <taxon>Neopterygii</taxon>
        <taxon>Teleostei</taxon>
        <taxon>Ostariophysi</taxon>
        <taxon>Siluriformes</taxon>
        <taxon>Ictaluridae</taxon>
        <taxon>Ameiurus</taxon>
    </lineage>
</organism>
<keyword evidence="6 11" id="KW-0805">Transcription regulation</keyword>
<keyword evidence="16" id="KW-1185">Reference proteome</keyword>
<dbReference type="GO" id="GO:0003700">
    <property type="term" value="F:DNA-binding transcription factor activity"/>
    <property type="evidence" value="ECO:0007669"/>
    <property type="project" value="InterPro"/>
</dbReference>
<dbReference type="GO" id="GO:0008270">
    <property type="term" value="F:zinc ion binding"/>
    <property type="evidence" value="ECO:0007669"/>
    <property type="project" value="UniProtKB-KW"/>
</dbReference>
<dbReference type="InterPro" id="IPR013088">
    <property type="entry name" value="Znf_NHR/GATA"/>
</dbReference>
<reference evidence="15 16" key="1">
    <citation type="submission" date="2020-02" db="EMBL/GenBank/DDBJ databases">
        <title>A chromosome-scale genome assembly of the black bullhead catfish (Ameiurus melas).</title>
        <authorList>
            <person name="Wen M."/>
            <person name="Zham M."/>
            <person name="Cabau C."/>
            <person name="Klopp C."/>
            <person name="Donnadieu C."/>
            <person name="Roques C."/>
            <person name="Bouchez O."/>
            <person name="Lampietro C."/>
            <person name="Jouanno E."/>
            <person name="Herpin A."/>
            <person name="Louis A."/>
            <person name="Berthelot C."/>
            <person name="Parey E."/>
            <person name="Roest-Crollius H."/>
            <person name="Braasch I."/>
            <person name="Postlethwait J."/>
            <person name="Robinson-Rechavi M."/>
            <person name="Echchiki A."/>
            <person name="Begum T."/>
            <person name="Montfort J."/>
            <person name="Schartl M."/>
            <person name="Bobe J."/>
            <person name="Guiguen Y."/>
        </authorList>
    </citation>
    <scope>NUCLEOTIDE SEQUENCE [LARGE SCALE GENOMIC DNA]</scope>
    <source>
        <strain evidence="15">M_S1</strain>
        <tissue evidence="15">Blood</tissue>
    </source>
</reference>
<keyword evidence="3 11" id="KW-0479">Metal-binding</keyword>
<keyword evidence="8 11" id="KW-0804">Transcription</keyword>
<keyword evidence="10 11" id="KW-0539">Nucleus</keyword>
<dbReference type="SMART" id="SM00430">
    <property type="entry name" value="HOLI"/>
    <property type="match status" value="1"/>
</dbReference>
<dbReference type="PANTHER" id="PTHR24083">
    <property type="entry name" value="NUCLEAR HORMONE RECEPTOR"/>
    <property type="match status" value="1"/>
</dbReference>
<keyword evidence="9 11" id="KW-0675">Receptor</keyword>
<dbReference type="Gene3D" id="3.30.50.10">
    <property type="entry name" value="Erythroid Transcription Factor GATA-1, subunit A"/>
    <property type="match status" value="1"/>
</dbReference>
<comment type="subcellular location">
    <subcellularLocation>
        <location evidence="1 11">Nucleus</location>
    </subcellularLocation>
</comment>
<dbReference type="InterPro" id="IPR001723">
    <property type="entry name" value="Nuclear_hrmn_rcpt"/>
</dbReference>
<comment type="similarity">
    <text evidence="2">Belongs to the nuclear hormone receptor family. NR2 subfamily.</text>
</comment>
<dbReference type="PROSITE" id="PS51843">
    <property type="entry name" value="NR_LBD"/>
    <property type="match status" value="1"/>
</dbReference>
<evidence type="ECO:0000256" key="1">
    <source>
        <dbReference type="ARBA" id="ARBA00004123"/>
    </source>
</evidence>
<feature type="domain" description="Nuclear receptor" evidence="13">
    <location>
        <begin position="110"/>
        <end position="185"/>
    </location>
</feature>
<dbReference type="Pfam" id="PF00104">
    <property type="entry name" value="Hormone_recep"/>
    <property type="match status" value="1"/>
</dbReference>
<evidence type="ECO:0000256" key="2">
    <source>
        <dbReference type="ARBA" id="ARBA00006421"/>
    </source>
</evidence>
<evidence type="ECO:0000256" key="5">
    <source>
        <dbReference type="ARBA" id="ARBA00022833"/>
    </source>
</evidence>
<feature type="domain" description="NR LBD" evidence="14">
    <location>
        <begin position="343"/>
        <end position="585"/>
    </location>
</feature>
<proteinExistence type="inferred from homology"/>
<dbReference type="GO" id="GO:0043565">
    <property type="term" value="F:sequence-specific DNA binding"/>
    <property type="evidence" value="ECO:0007669"/>
    <property type="project" value="InterPro"/>
</dbReference>
<evidence type="ECO:0000313" key="16">
    <source>
        <dbReference type="Proteomes" id="UP000593565"/>
    </source>
</evidence>
<dbReference type="PRINTS" id="PR00047">
    <property type="entry name" value="STROIDFINGER"/>
</dbReference>
<dbReference type="PROSITE" id="PS51030">
    <property type="entry name" value="NUCLEAR_REC_DBD_2"/>
    <property type="match status" value="1"/>
</dbReference>
<dbReference type="Gene3D" id="1.10.565.10">
    <property type="entry name" value="Retinoid X Receptor"/>
    <property type="match status" value="1"/>
</dbReference>
<evidence type="ECO:0008006" key="17">
    <source>
        <dbReference type="Google" id="ProtNLM"/>
    </source>
</evidence>
<dbReference type="InterPro" id="IPR050274">
    <property type="entry name" value="Nuclear_hormone_rcpt_NR2"/>
</dbReference>
<dbReference type="PROSITE" id="PS00031">
    <property type="entry name" value="NUCLEAR_REC_DBD_1"/>
    <property type="match status" value="1"/>
</dbReference>
<dbReference type="AlphaFoldDB" id="A0A7J6ABV5"/>
<evidence type="ECO:0000313" key="15">
    <source>
        <dbReference type="EMBL" id="KAF4079559.1"/>
    </source>
</evidence>
<evidence type="ECO:0000256" key="6">
    <source>
        <dbReference type="ARBA" id="ARBA00023015"/>
    </source>
</evidence>
<accession>A0A7J6ABV5</accession>
<dbReference type="FunFam" id="3.30.50.10:FF:000015">
    <property type="entry name" value="Nuclear receptor subfamily 2, group C, member 1"/>
    <property type="match status" value="1"/>
</dbReference>
<protein>
    <recommendedName>
        <fullName evidence="17">Nuclear receptor subfamily 2 group C member 1</fullName>
    </recommendedName>
</protein>
<comment type="caution">
    <text evidence="15">The sequence shown here is derived from an EMBL/GenBank/DDBJ whole genome shotgun (WGS) entry which is preliminary data.</text>
</comment>
<feature type="compositionally biased region" description="Basic and acidic residues" evidence="12">
    <location>
        <begin position="286"/>
        <end position="299"/>
    </location>
</feature>
<evidence type="ECO:0000256" key="3">
    <source>
        <dbReference type="ARBA" id="ARBA00022723"/>
    </source>
</evidence>
<evidence type="ECO:0000256" key="7">
    <source>
        <dbReference type="ARBA" id="ARBA00023125"/>
    </source>
</evidence>
<dbReference type="PRINTS" id="PR00398">
    <property type="entry name" value="STRDHORMONER"/>
</dbReference>
<dbReference type="InterPro" id="IPR000536">
    <property type="entry name" value="Nucl_hrmn_rcpt_lig-bd"/>
</dbReference>
<feature type="compositionally biased region" description="Polar residues" evidence="12">
    <location>
        <begin position="301"/>
        <end position="316"/>
    </location>
</feature>
<evidence type="ECO:0000256" key="4">
    <source>
        <dbReference type="ARBA" id="ARBA00022771"/>
    </source>
</evidence>
<name>A0A7J6ABV5_AMEME</name>
<dbReference type="PRINTS" id="PR01282">
    <property type="entry name" value="COUPTNFACTOR"/>
</dbReference>
<dbReference type="GO" id="GO:0005634">
    <property type="term" value="C:nucleus"/>
    <property type="evidence" value="ECO:0007669"/>
    <property type="project" value="UniProtKB-SubCell"/>
</dbReference>
<dbReference type="SUPFAM" id="SSF48508">
    <property type="entry name" value="Nuclear receptor ligand-binding domain"/>
    <property type="match status" value="1"/>
</dbReference>
<evidence type="ECO:0000259" key="14">
    <source>
        <dbReference type="PROSITE" id="PS51843"/>
    </source>
</evidence>
<dbReference type="SUPFAM" id="SSF57716">
    <property type="entry name" value="Glucocorticoid receptor-like (DNA-binding domain)"/>
    <property type="match status" value="1"/>
</dbReference>